<dbReference type="PANTHER" id="PTHR13479:SF66">
    <property type="entry name" value="LARGE RIBOSOMAL SUBUNIT PROTEIN ML66"/>
    <property type="match status" value="1"/>
</dbReference>
<evidence type="ECO:0000256" key="6">
    <source>
        <dbReference type="ARBA" id="ARBA00061060"/>
    </source>
</evidence>
<dbReference type="EMBL" id="GBBI01001573">
    <property type="protein sequence ID" value="JAC17139.1"/>
    <property type="molecule type" value="mRNA"/>
</dbReference>
<evidence type="ECO:0000256" key="3">
    <source>
        <dbReference type="ARBA" id="ARBA00022980"/>
    </source>
</evidence>
<dbReference type="InterPro" id="IPR036870">
    <property type="entry name" value="Ribosomal_bS18_sf"/>
</dbReference>
<keyword evidence="3 8" id="KW-0689">Ribosomal protein</keyword>
<dbReference type="GO" id="GO:0005763">
    <property type="term" value="C:mitochondrial small ribosomal subunit"/>
    <property type="evidence" value="ECO:0007669"/>
    <property type="project" value="TreeGrafter"/>
</dbReference>
<reference evidence="8" key="1">
    <citation type="journal article" date="2014" name="PLoS Negl. Trop. Dis.">
        <title>An updated insight into the Sialotranscriptome of Triatoma infestans: developmental stage and geographic variations.</title>
        <authorList>
            <person name="Schwarz A."/>
            <person name="Medrano-Mercado N."/>
            <person name="Schaub G.A."/>
            <person name="Struchiner C.J."/>
            <person name="Bargues M.D."/>
            <person name="Levy M.Z."/>
            <person name="Ribeiro J.M."/>
        </authorList>
    </citation>
    <scope>NUCLEOTIDE SEQUENCE</scope>
    <source>
        <strain evidence="8">Chile</strain>
        <tissue evidence="8">Salivary glands</tissue>
    </source>
</reference>
<dbReference type="FunFam" id="4.10.640.10:FF:000011">
    <property type="entry name" value="28S ribosomal protein S18a, mitochondrial"/>
    <property type="match status" value="1"/>
</dbReference>
<sequence>MIKSLLSQSIGSLLKTSQIINKRMFFKSNQHLLKEIVENKTNNKLVIEGKLVAPPWEQYVLKSANENKACPVCSSNLDIKHTDVLILSQFVRSDGCMLPRRVTGLCRLQQKRIASMVAMAQKAGLMANISPPNSKKDPKLRSKWKKYNTYFDESTIRPPKEYIKKDPKLKLV</sequence>
<dbReference type="PANTHER" id="PTHR13479">
    <property type="entry name" value="30S RIBOSOMAL PROTEIN S18"/>
    <property type="match status" value="1"/>
</dbReference>
<dbReference type="GO" id="GO:0032543">
    <property type="term" value="P:mitochondrial translation"/>
    <property type="evidence" value="ECO:0007669"/>
    <property type="project" value="TreeGrafter"/>
</dbReference>
<dbReference type="AlphaFoldDB" id="A0A023F7G1"/>
<dbReference type="SUPFAM" id="SSF46911">
    <property type="entry name" value="Ribosomal protein S18"/>
    <property type="match status" value="1"/>
</dbReference>
<dbReference type="Gene3D" id="4.10.640.10">
    <property type="entry name" value="Ribosomal protein S18"/>
    <property type="match status" value="1"/>
</dbReference>
<comment type="subcellular location">
    <subcellularLocation>
        <location evidence="1">Mitochondrion</location>
    </subcellularLocation>
</comment>
<evidence type="ECO:0000313" key="8">
    <source>
        <dbReference type="EMBL" id="JAC17139.1"/>
    </source>
</evidence>
<accession>A0A023F7G1</accession>
<dbReference type="Pfam" id="PF01084">
    <property type="entry name" value="Ribosomal_S18"/>
    <property type="match status" value="1"/>
</dbReference>
<evidence type="ECO:0000256" key="7">
    <source>
        <dbReference type="ARBA" id="ARBA00071652"/>
    </source>
</evidence>
<evidence type="ECO:0000256" key="4">
    <source>
        <dbReference type="ARBA" id="ARBA00023128"/>
    </source>
</evidence>
<proteinExistence type="evidence at transcript level"/>
<name>A0A023F7G1_TRIIF</name>
<protein>
    <recommendedName>
        <fullName evidence="7">Large ribosomal subunit protein mL66</fullName>
    </recommendedName>
</protein>
<dbReference type="GO" id="GO:0003735">
    <property type="term" value="F:structural constituent of ribosome"/>
    <property type="evidence" value="ECO:0007669"/>
    <property type="project" value="InterPro"/>
</dbReference>
<keyword evidence="4" id="KW-0496">Mitochondrion</keyword>
<comment type="similarity">
    <text evidence="6">Belongs to the bacterial ribosomal protein bS18 family. Mitochondrion-specific ribosomal protein mL66 subfamily.</text>
</comment>
<dbReference type="InterPro" id="IPR001648">
    <property type="entry name" value="Ribosomal_bS18"/>
</dbReference>
<dbReference type="GO" id="GO:0005743">
    <property type="term" value="C:mitochondrial inner membrane"/>
    <property type="evidence" value="ECO:0007669"/>
    <property type="project" value="UniProtKB-ARBA"/>
</dbReference>
<evidence type="ECO:0000256" key="2">
    <source>
        <dbReference type="ARBA" id="ARBA00022946"/>
    </source>
</evidence>
<keyword evidence="2" id="KW-0809">Transit peptide</keyword>
<evidence type="ECO:0000256" key="1">
    <source>
        <dbReference type="ARBA" id="ARBA00004173"/>
    </source>
</evidence>
<evidence type="ECO:0000256" key="5">
    <source>
        <dbReference type="ARBA" id="ARBA00023274"/>
    </source>
</evidence>
<organism evidence="8">
    <name type="scientific">Triatoma infestans</name>
    <name type="common">Assassin bug</name>
    <dbReference type="NCBI Taxonomy" id="30076"/>
    <lineage>
        <taxon>Eukaryota</taxon>
        <taxon>Metazoa</taxon>
        <taxon>Ecdysozoa</taxon>
        <taxon>Arthropoda</taxon>
        <taxon>Hexapoda</taxon>
        <taxon>Insecta</taxon>
        <taxon>Pterygota</taxon>
        <taxon>Neoptera</taxon>
        <taxon>Paraneoptera</taxon>
        <taxon>Hemiptera</taxon>
        <taxon>Heteroptera</taxon>
        <taxon>Panheteroptera</taxon>
        <taxon>Cimicomorpha</taxon>
        <taxon>Reduviidae</taxon>
        <taxon>Triatominae</taxon>
        <taxon>Triatoma</taxon>
    </lineage>
</organism>
<dbReference type="GO" id="GO:0070181">
    <property type="term" value="F:small ribosomal subunit rRNA binding"/>
    <property type="evidence" value="ECO:0007669"/>
    <property type="project" value="TreeGrafter"/>
</dbReference>
<keyword evidence="5" id="KW-0687">Ribonucleoprotein</keyword>